<evidence type="ECO:0000313" key="13">
    <source>
        <dbReference type="Proteomes" id="UP000746747"/>
    </source>
</evidence>
<dbReference type="Pfam" id="PF25519">
    <property type="entry name" value="ILCR1_N"/>
    <property type="match status" value="1"/>
</dbReference>
<dbReference type="GO" id="GO:0005886">
    <property type="term" value="C:plasma membrane"/>
    <property type="evidence" value="ECO:0007669"/>
    <property type="project" value="UniProtKB-SubCell"/>
</dbReference>
<protein>
    <recommendedName>
        <fullName evidence="11">SEFIR domain-containing protein</fullName>
    </recommendedName>
</protein>
<evidence type="ECO:0000256" key="10">
    <source>
        <dbReference type="SAM" id="Phobius"/>
    </source>
</evidence>
<dbReference type="InterPro" id="IPR038683">
    <property type="entry name" value="IL17RA/B_FnIII-like_1_sf"/>
</dbReference>
<reference evidence="12" key="1">
    <citation type="submission" date="2021-09" db="EMBL/GenBank/DDBJ databases">
        <authorList>
            <consortium name="Pathogen Informatics"/>
        </authorList>
    </citation>
    <scope>NUCLEOTIDE SEQUENCE</scope>
</reference>
<sequence>MAHYIDVICCVITVIAVVTTVNINFNPLFYDNCSDYNHKDFACIVREVKCDNRNITINENNNNINNVNDITYAHDIRVEPFARVVTRYSKQTYQLSVDISWQLHPNNFTSLLLGFILEIEDASSNRSCFYFNISNSYWNNNLIATMPRFHFTSESLFEFDETYDIKLISLSKIKNHTTILQKHVLMPHHPDYYNDTVTEHDCKRTSNLQASRWTGGFRRILVHPLTRTIQVEFVGAPSHYCFEGYEVRLKDENGLELLHSAVVPVELMYMEYFGNQTILFGQYNFTNLEVDQYFMPSVIPIERSRDGRCLCPVLSTSPFDNRMVCSCIAADWHKIRIQRVEKPVVVASGLEPNNTLILRGEHSASGYIWVIVLAVILLVISLVIFFLIYIIYLYHIRRRLTSKAIRIRFITDHPPSTTLTTLSNSQSPLIHIAQLNVLLVYSHDSLLHEKCVLLFAEYLHNVFGFDVHLDVWDVAQIERNLLDYISVSIMNADKVIVINSEGAYYRYQCKIQQEYHIERKEAEPLDGLFDKQIDQVLMHSSVISVRFKYTLPLFILPPLGCSLQYTIPDNIAALISNLTGSDTKNDSQTVVYNSAYAKLTATVTETSKMLEDDPSWFINTHWRVATIIDKQNRVVPIRHDRDKLINEFENTDIKKPQILAHTKILPELPDVLINGSRSVARVPSKIVQKSKNLTDPIQIQIVKATDNYTSGDEHNVADQLDQLNNFPIINSSNSSEKRMSSDGHTLHDSGFISGKGITNT</sequence>
<feature type="compositionally biased region" description="Basic and acidic residues" evidence="9">
    <location>
        <begin position="735"/>
        <end position="747"/>
    </location>
</feature>
<dbReference type="PANTHER" id="PTHR15583:SF20">
    <property type="entry name" value="INTERLEUKIN CYTOKINE RECEPTOR-RELATED PROTEIN 1"/>
    <property type="match status" value="1"/>
</dbReference>
<dbReference type="Gene3D" id="2.60.40.2160">
    <property type="entry name" value="Interleukin-17 receptor A/B, fibronectin-III-like domain 1"/>
    <property type="match status" value="1"/>
</dbReference>
<dbReference type="AlphaFoldDB" id="A0A8J2Q4N3"/>
<evidence type="ECO:0000256" key="6">
    <source>
        <dbReference type="ARBA" id="ARBA00023136"/>
    </source>
</evidence>
<evidence type="ECO:0000259" key="11">
    <source>
        <dbReference type="PROSITE" id="PS51534"/>
    </source>
</evidence>
<keyword evidence="7" id="KW-0675">Receptor</keyword>
<keyword evidence="2" id="KW-1003">Cell membrane</keyword>
<dbReference type="PROSITE" id="PS51534">
    <property type="entry name" value="SEFIR"/>
    <property type="match status" value="1"/>
</dbReference>
<gene>
    <name evidence="12" type="ORF">CJOHNSTONI_LOCUS5856</name>
</gene>
<accession>A0A8J2Q4N3</accession>
<dbReference type="GO" id="GO:0030368">
    <property type="term" value="F:interleukin-17 receptor activity"/>
    <property type="evidence" value="ECO:0007669"/>
    <property type="project" value="InterPro"/>
</dbReference>
<evidence type="ECO:0000256" key="2">
    <source>
        <dbReference type="ARBA" id="ARBA00022475"/>
    </source>
</evidence>
<keyword evidence="4" id="KW-0732">Signal</keyword>
<evidence type="ECO:0000256" key="1">
    <source>
        <dbReference type="ARBA" id="ARBA00004251"/>
    </source>
</evidence>
<keyword evidence="13" id="KW-1185">Reference proteome</keyword>
<dbReference type="InterPro" id="IPR039465">
    <property type="entry name" value="IL-17_rcpt-like"/>
</dbReference>
<dbReference type="PANTHER" id="PTHR15583">
    <property type="entry name" value="INTERLEUKIN-17 RECEPTOR"/>
    <property type="match status" value="1"/>
</dbReference>
<keyword evidence="6 10" id="KW-0472">Membrane</keyword>
<dbReference type="InterPro" id="IPR013568">
    <property type="entry name" value="SEFIR_dom"/>
</dbReference>
<proteinExistence type="predicted"/>
<evidence type="ECO:0000313" key="12">
    <source>
        <dbReference type="EMBL" id="CAG9535878.1"/>
    </source>
</evidence>
<comment type="caution">
    <text evidence="12">The sequence shown here is derived from an EMBL/GenBank/DDBJ whole genome shotgun (WGS) entry which is preliminary data.</text>
</comment>
<keyword evidence="5 10" id="KW-1133">Transmembrane helix</keyword>
<feature type="transmembrane region" description="Helical" evidence="10">
    <location>
        <begin position="367"/>
        <end position="394"/>
    </location>
</feature>
<keyword evidence="8" id="KW-0325">Glycoprotein</keyword>
<evidence type="ECO:0000256" key="4">
    <source>
        <dbReference type="ARBA" id="ARBA00022729"/>
    </source>
</evidence>
<dbReference type="Pfam" id="PF23608">
    <property type="entry name" value="Ig_ILCR1"/>
    <property type="match status" value="1"/>
</dbReference>
<dbReference type="EMBL" id="CAKAEH010001410">
    <property type="protein sequence ID" value="CAG9535878.1"/>
    <property type="molecule type" value="Genomic_DNA"/>
</dbReference>
<evidence type="ECO:0000256" key="8">
    <source>
        <dbReference type="ARBA" id="ARBA00023180"/>
    </source>
</evidence>
<dbReference type="Proteomes" id="UP000746747">
    <property type="component" value="Unassembled WGS sequence"/>
</dbReference>
<dbReference type="Pfam" id="PF08357">
    <property type="entry name" value="SEFIR"/>
    <property type="match status" value="1"/>
</dbReference>
<feature type="region of interest" description="Disordered" evidence="9">
    <location>
        <begin position="727"/>
        <end position="760"/>
    </location>
</feature>
<dbReference type="OrthoDB" id="5915222at2759"/>
<dbReference type="InterPro" id="IPR057066">
    <property type="entry name" value="Ig_ILCR1"/>
</dbReference>
<dbReference type="Gene3D" id="3.40.50.11530">
    <property type="match status" value="1"/>
</dbReference>
<evidence type="ECO:0000256" key="9">
    <source>
        <dbReference type="SAM" id="MobiDB-lite"/>
    </source>
</evidence>
<evidence type="ECO:0000256" key="3">
    <source>
        <dbReference type="ARBA" id="ARBA00022692"/>
    </source>
</evidence>
<comment type="subcellular location">
    <subcellularLocation>
        <location evidence="1">Cell membrane</location>
        <topology evidence="1">Single-pass type I membrane protein</topology>
    </subcellularLocation>
</comment>
<keyword evidence="3 10" id="KW-0812">Transmembrane</keyword>
<evidence type="ECO:0000256" key="7">
    <source>
        <dbReference type="ARBA" id="ARBA00023170"/>
    </source>
</evidence>
<organism evidence="12 13">
    <name type="scientific">Cercopithifilaria johnstoni</name>
    <dbReference type="NCBI Taxonomy" id="2874296"/>
    <lineage>
        <taxon>Eukaryota</taxon>
        <taxon>Metazoa</taxon>
        <taxon>Ecdysozoa</taxon>
        <taxon>Nematoda</taxon>
        <taxon>Chromadorea</taxon>
        <taxon>Rhabditida</taxon>
        <taxon>Spirurina</taxon>
        <taxon>Spiruromorpha</taxon>
        <taxon>Filarioidea</taxon>
        <taxon>Onchocercidae</taxon>
        <taxon>Cercopithifilaria</taxon>
    </lineage>
</organism>
<feature type="domain" description="SEFIR" evidence="11">
    <location>
        <begin position="434"/>
        <end position="576"/>
    </location>
</feature>
<evidence type="ECO:0000256" key="5">
    <source>
        <dbReference type="ARBA" id="ARBA00022989"/>
    </source>
</evidence>
<name>A0A8J2Q4N3_9BILA</name>